<dbReference type="Proteomes" id="UP000184330">
    <property type="component" value="Unassembled WGS sequence"/>
</dbReference>
<keyword evidence="2" id="KW-1185">Reference proteome</keyword>
<dbReference type="AlphaFoldDB" id="A0A1L7XTG5"/>
<sequence>MFVHPLILDITPYVYFNAPDGSPLMNMEPTSLQYARTRHAYYARILDEYPILEPSFLYKAAPGLNLPYIYAVARKSTEEVKASKKQMREGIRPRVLCYLDLIFQANINIDARITNPPWLQDMPVYSLITDPLTFVFPLGKWPLIMKVEKSGENSPWASFAVPQPPLP</sequence>
<accession>A0A1L7XTG5</accession>
<reference evidence="1 2" key="1">
    <citation type="submission" date="2016-03" db="EMBL/GenBank/DDBJ databases">
        <authorList>
            <person name="Ploux O."/>
        </authorList>
    </citation>
    <scope>NUCLEOTIDE SEQUENCE [LARGE SCALE GENOMIC DNA]</scope>
    <source>
        <strain evidence="1 2">UAMH 11012</strain>
    </source>
</reference>
<name>A0A1L7XTG5_9HELO</name>
<evidence type="ECO:0000313" key="2">
    <source>
        <dbReference type="Proteomes" id="UP000184330"/>
    </source>
</evidence>
<protein>
    <submittedName>
        <fullName evidence="1">Uncharacterized protein</fullName>
    </submittedName>
</protein>
<gene>
    <name evidence="1" type="ORF">PAC_18232</name>
</gene>
<dbReference type="EMBL" id="FJOG01000053">
    <property type="protein sequence ID" value="CZR68333.1"/>
    <property type="molecule type" value="Genomic_DNA"/>
</dbReference>
<proteinExistence type="predicted"/>
<evidence type="ECO:0000313" key="1">
    <source>
        <dbReference type="EMBL" id="CZR68333.1"/>
    </source>
</evidence>
<organism evidence="1 2">
    <name type="scientific">Phialocephala subalpina</name>
    <dbReference type="NCBI Taxonomy" id="576137"/>
    <lineage>
        <taxon>Eukaryota</taxon>
        <taxon>Fungi</taxon>
        <taxon>Dikarya</taxon>
        <taxon>Ascomycota</taxon>
        <taxon>Pezizomycotina</taxon>
        <taxon>Leotiomycetes</taxon>
        <taxon>Helotiales</taxon>
        <taxon>Mollisiaceae</taxon>
        <taxon>Phialocephala</taxon>
        <taxon>Phialocephala fortinii species complex</taxon>
    </lineage>
</organism>